<keyword evidence="9" id="KW-0963">Cytoplasm</keyword>
<evidence type="ECO:0000256" key="11">
    <source>
        <dbReference type="RuleBase" id="RU003780"/>
    </source>
</evidence>
<dbReference type="NCBIfam" id="NF003592">
    <property type="entry name" value="PRK05254.1-5"/>
    <property type="match status" value="1"/>
</dbReference>
<dbReference type="PANTHER" id="PTHR11264">
    <property type="entry name" value="URACIL-DNA GLYCOSYLASE"/>
    <property type="match status" value="1"/>
</dbReference>
<comment type="catalytic activity">
    <reaction evidence="1 9 11">
        <text>Hydrolyzes single-stranded DNA or mismatched double-stranded DNA and polynucleotides, releasing free uracil.</text>
        <dbReference type="EC" id="3.2.2.27"/>
    </reaction>
</comment>
<comment type="similarity">
    <text evidence="3 9 11">Belongs to the uracil-DNA glycosylase (UDG) superfamily. UNG family.</text>
</comment>
<feature type="domain" description="Uracil-DNA glycosylase-like" evidence="12">
    <location>
        <begin position="52"/>
        <end position="213"/>
    </location>
</feature>
<evidence type="ECO:0000256" key="9">
    <source>
        <dbReference type="HAMAP-Rule" id="MF_00148"/>
    </source>
</evidence>
<evidence type="ECO:0000313" key="13">
    <source>
        <dbReference type="EMBL" id="ARR01490.1"/>
    </source>
</evidence>
<dbReference type="InterPro" id="IPR018085">
    <property type="entry name" value="Ura-DNA_Glyclase_AS"/>
</dbReference>
<evidence type="ECO:0000313" key="14">
    <source>
        <dbReference type="Proteomes" id="UP000194265"/>
    </source>
</evidence>
<evidence type="ECO:0000256" key="3">
    <source>
        <dbReference type="ARBA" id="ARBA00008184"/>
    </source>
</evidence>
<dbReference type="Gene3D" id="3.40.470.10">
    <property type="entry name" value="Uracil-DNA glycosylase-like domain"/>
    <property type="match status" value="1"/>
</dbReference>
<comment type="subcellular location">
    <subcellularLocation>
        <location evidence="9">Cytoplasm</location>
    </subcellularLocation>
</comment>
<dbReference type="AlphaFoldDB" id="A0A1X9SZ32"/>
<dbReference type="EMBL" id="CP018791">
    <property type="protein sequence ID" value="ARR01490.1"/>
    <property type="molecule type" value="Genomic_DNA"/>
</dbReference>
<protein>
    <recommendedName>
        <fullName evidence="5 9">Uracil-DNA glycosylase</fullName>
        <shortName evidence="9">UDG</shortName>
        <ecNumber evidence="4 9">3.2.2.27</ecNumber>
    </recommendedName>
</protein>
<dbReference type="InterPro" id="IPR005122">
    <property type="entry name" value="Uracil-DNA_glycosylase-like"/>
</dbReference>
<gene>
    <name evidence="9 13" type="primary">ung</name>
    <name evidence="13" type="ORF">CVIC8964_0040</name>
</gene>
<dbReference type="PROSITE" id="PS00130">
    <property type="entry name" value="U_DNA_GLYCOSYLASE"/>
    <property type="match status" value="1"/>
</dbReference>
<dbReference type="PANTHER" id="PTHR11264:SF0">
    <property type="entry name" value="URACIL-DNA GLYCOSYLASE"/>
    <property type="match status" value="1"/>
</dbReference>
<dbReference type="Pfam" id="PF03167">
    <property type="entry name" value="UDG"/>
    <property type="match status" value="1"/>
</dbReference>
<dbReference type="CDD" id="cd10027">
    <property type="entry name" value="UDG-F1-like"/>
    <property type="match status" value="1"/>
</dbReference>
<organism evidence="13 14">
    <name type="scientific">Campylobacter vicugnae</name>
    <dbReference type="NCBI Taxonomy" id="1660076"/>
    <lineage>
        <taxon>Bacteria</taxon>
        <taxon>Pseudomonadati</taxon>
        <taxon>Campylobacterota</taxon>
        <taxon>Epsilonproteobacteria</taxon>
        <taxon>Campylobacterales</taxon>
        <taxon>Campylobacteraceae</taxon>
        <taxon>Campylobacter</taxon>
    </lineage>
</organism>
<evidence type="ECO:0000256" key="7">
    <source>
        <dbReference type="ARBA" id="ARBA00022801"/>
    </source>
</evidence>
<dbReference type="SMART" id="SM00987">
    <property type="entry name" value="UreE_C"/>
    <property type="match status" value="1"/>
</dbReference>
<dbReference type="NCBIfam" id="NF003589">
    <property type="entry name" value="PRK05254.1-2"/>
    <property type="match status" value="1"/>
</dbReference>
<dbReference type="Proteomes" id="UP000194265">
    <property type="component" value="Chromosome"/>
</dbReference>
<evidence type="ECO:0000256" key="1">
    <source>
        <dbReference type="ARBA" id="ARBA00001400"/>
    </source>
</evidence>
<dbReference type="HAMAP" id="MF_00148">
    <property type="entry name" value="UDG"/>
    <property type="match status" value="1"/>
</dbReference>
<dbReference type="NCBIfam" id="TIGR00628">
    <property type="entry name" value="ung"/>
    <property type="match status" value="1"/>
</dbReference>
<keyword evidence="6 9" id="KW-0227">DNA damage</keyword>
<sequence>MYSNLISYLDPDWQELLKDELNSLNFAKIISFLNSQTATIYPPKELIFNAFNLCKPSDLKVIIIGQDPYHNAGEAMGLAFSTPNNIKTPPSLKNIFKELFDDLDCDIFTSRSSDLTSWAKQGVLLLNSALTVEHNRPASHSKIGWQIFTAGVIRTINAKFDHCVFMLWGNHARALSSLINPTSHLVLEAAHPSPLARGAFFGSRHFSKCNEYLLFHNKKAIQWLISAR</sequence>
<dbReference type="InterPro" id="IPR002043">
    <property type="entry name" value="UDG_fam1"/>
</dbReference>
<evidence type="ECO:0000256" key="5">
    <source>
        <dbReference type="ARBA" id="ARBA00018429"/>
    </source>
</evidence>
<evidence type="ECO:0000256" key="8">
    <source>
        <dbReference type="ARBA" id="ARBA00023204"/>
    </source>
</evidence>
<accession>A0A1X9SZ32</accession>
<evidence type="ECO:0000256" key="10">
    <source>
        <dbReference type="PROSITE-ProRule" id="PRU10072"/>
    </source>
</evidence>
<dbReference type="GO" id="GO:0097510">
    <property type="term" value="P:base-excision repair, AP site formation via deaminated base removal"/>
    <property type="evidence" value="ECO:0007669"/>
    <property type="project" value="TreeGrafter"/>
</dbReference>
<keyword evidence="8 9" id="KW-0234">DNA repair</keyword>
<dbReference type="EC" id="3.2.2.27" evidence="4 9"/>
<keyword evidence="13" id="KW-0326">Glycosidase</keyword>
<dbReference type="RefSeq" id="WP_086333249.1">
    <property type="nucleotide sequence ID" value="NZ_CP018791.1"/>
</dbReference>
<dbReference type="NCBIfam" id="NF003588">
    <property type="entry name" value="PRK05254.1-1"/>
    <property type="match status" value="1"/>
</dbReference>
<reference evidence="13 14" key="1">
    <citation type="journal article" date="2017" name="Genome Biol. Evol.">
        <title>Comparative Genomic Analysis Identifies a Campylobacter Clade Deficient in Selenium Metabolism.</title>
        <authorList>
            <person name="Miller W.G."/>
            <person name="Yee E."/>
            <person name="Lopes B.S."/>
            <person name="Chapman M.H."/>
            <person name="Huynh S."/>
            <person name="Bono J.L."/>
            <person name="Parker C.T."/>
            <person name="Strachan N.J.C."/>
            <person name="Forbes K.J."/>
        </authorList>
    </citation>
    <scope>NUCLEOTIDE SEQUENCE [LARGE SCALE GENOMIC DNA]</scope>
    <source>
        <strain evidence="13 14">RM8964</strain>
    </source>
</reference>
<dbReference type="STRING" id="1660074.CVIC8964_0040"/>
<name>A0A1X9SZ32_9BACT</name>
<comment type="function">
    <text evidence="2 9 11">Excises uracil residues from the DNA which can arise as a result of misincorporation of dUMP residues by DNA polymerase or due to deamination of cytosine.</text>
</comment>
<evidence type="ECO:0000259" key="12">
    <source>
        <dbReference type="SMART" id="SM00986"/>
    </source>
</evidence>
<proteinExistence type="inferred from homology"/>
<dbReference type="InterPro" id="IPR036895">
    <property type="entry name" value="Uracil-DNA_glycosylase-like_sf"/>
</dbReference>
<dbReference type="GO" id="GO:0004844">
    <property type="term" value="F:uracil DNA N-glycosylase activity"/>
    <property type="evidence" value="ECO:0007669"/>
    <property type="project" value="UniProtKB-UniRule"/>
</dbReference>
<evidence type="ECO:0000256" key="6">
    <source>
        <dbReference type="ARBA" id="ARBA00022763"/>
    </source>
</evidence>
<dbReference type="SMART" id="SM00986">
    <property type="entry name" value="UDG"/>
    <property type="match status" value="1"/>
</dbReference>
<keyword evidence="7 9" id="KW-0378">Hydrolase</keyword>
<dbReference type="SUPFAM" id="SSF52141">
    <property type="entry name" value="Uracil-DNA glycosylase-like"/>
    <property type="match status" value="1"/>
</dbReference>
<evidence type="ECO:0000256" key="2">
    <source>
        <dbReference type="ARBA" id="ARBA00002631"/>
    </source>
</evidence>
<feature type="active site" description="Proton acceptor" evidence="9 10">
    <location>
        <position position="67"/>
    </location>
</feature>
<dbReference type="OrthoDB" id="9804372at2"/>
<dbReference type="GO" id="GO:0005737">
    <property type="term" value="C:cytoplasm"/>
    <property type="evidence" value="ECO:0007669"/>
    <property type="project" value="UniProtKB-SubCell"/>
</dbReference>
<evidence type="ECO:0000256" key="4">
    <source>
        <dbReference type="ARBA" id="ARBA00012030"/>
    </source>
</evidence>